<feature type="region of interest" description="Disordered" evidence="3">
    <location>
        <begin position="245"/>
        <end position="266"/>
    </location>
</feature>
<comment type="caution">
    <text evidence="5">The sequence shown here is derived from an EMBL/GenBank/DDBJ whole genome shotgun (WGS) entry which is preliminary data.</text>
</comment>
<dbReference type="AlphaFoldDB" id="A0A3M4PWE9"/>
<evidence type="ECO:0000256" key="3">
    <source>
        <dbReference type="SAM" id="MobiDB-lite"/>
    </source>
</evidence>
<feature type="region of interest" description="Disordered" evidence="3">
    <location>
        <begin position="53"/>
        <end position="72"/>
    </location>
</feature>
<evidence type="ECO:0000259" key="4">
    <source>
        <dbReference type="Pfam" id="PF09375"/>
    </source>
</evidence>
<proteinExistence type="predicted"/>
<protein>
    <recommendedName>
        <fullName evidence="4">Imelysin-like domain-containing protein</fullName>
    </recommendedName>
</protein>
<keyword evidence="2" id="KW-0732">Signal</keyword>
<dbReference type="Gene3D" id="1.20.1420.20">
    <property type="entry name" value="M75 peptidase, HXXE motif"/>
    <property type="match status" value="1"/>
</dbReference>
<evidence type="ECO:0000313" key="5">
    <source>
        <dbReference type="EMBL" id="RMQ82274.1"/>
    </source>
</evidence>
<evidence type="ECO:0000256" key="1">
    <source>
        <dbReference type="ARBA" id="ARBA00004196"/>
    </source>
</evidence>
<dbReference type="Proteomes" id="UP000277179">
    <property type="component" value="Unassembled WGS sequence"/>
</dbReference>
<dbReference type="CDD" id="cd14657">
    <property type="entry name" value="Imelysin_IrpA-like"/>
    <property type="match status" value="1"/>
</dbReference>
<name>A0A3M4PWE9_9PSED</name>
<comment type="subcellular location">
    <subcellularLocation>
        <location evidence="1">Cell envelope</location>
    </subcellularLocation>
</comment>
<organism evidence="5 6">
    <name type="scientific">Pseudomonas salomonii</name>
    <dbReference type="NCBI Taxonomy" id="191391"/>
    <lineage>
        <taxon>Bacteria</taxon>
        <taxon>Pseudomonadati</taxon>
        <taxon>Pseudomonadota</taxon>
        <taxon>Gammaproteobacteria</taxon>
        <taxon>Pseudomonadales</taxon>
        <taxon>Pseudomonadaceae</taxon>
        <taxon>Pseudomonas</taxon>
    </lineage>
</organism>
<feature type="domain" description="Imelysin-like" evidence="4">
    <location>
        <begin position="96"/>
        <end position="449"/>
    </location>
</feature>
<evidence type="ECO:0000256" key="2">
    <source>
        <dbReference type="ARBA" id="ARBA00022729"/>
    </source>
</evidence>
<sequence length="473" mass="50466">MQIFRIMSQFLRFPARPINNRSRMFAMIRMPLATASLLAIAISLAGCGEGKDKAAAPQAPTPAASTTAPAAATPAGQVDEAAAKAVVAHYADMVFAVYSDAESTAKTLQTAIDTFLANPNDDTLKAARTAWVAARVPYLQSEVFRFGNTIIDDWEGQVNAWPLDEGLIDYVDKSYEHALGNPGANANIIANTEIQVGEDKVDVKEITPEKLASLNELGGSEANVATGYHAIEFLLWGQDLNGTGPGAGNRPASDYMTGDGATGGNNERRRTYLRAVTQLLVSDLEEMVGNWKPKVDDNYRATLEAEPATDGLRKMLFGMGSLSLGELAGERMKVSLEANSPEDEQDCFSDNTHNSHFYDAKGIRNVYLGEYTRTDGTKMTGASLSSLVAKADPAADSALKADLASTEAKIQVMVDQANAGEHYDQLIAAGNDKGNQIVRDAIAALVKQTGAIETAAGKLGISDLNPDNADHEF</sequence>
<dbReference type="EMBL" id="RBRL01000436">
    <property type="protein sequence ID" value="RMQ82274.1"/>
    <property type="molecule type" value="Genomic_DNA"/>
</dbReference>
<dbReference type="InterPro" id="IPR038352">
    <property type="entry name" value="Imelysin_sf"/>
</dbReference>
<dbReference type="GO" id="GO:0030313">
    <property type="term" value="C:cell envelope"/>
    <property type="evidence" value="ECO:0007669"/>
    <property type="project" value="UniProtKB-SubCell"/>
</dbReference>
<feature type="compositionally biased region" description="Low complexity" evidence="3">
    <location>
        <begin position="55"/>
        <end position="72"/>
    </location>
</feature>
<gene>
    <name evidence="5" type="ORF">ALP97_04989</name>
</gene>
<dbReference type="InterPro" id="IPR018976">
    <property type="entry name" value="Imelysin-like"/>
</dbReference>
<dbReference type="Pfam" id="PF09375">
    <property type="entry name" value="Peptidase_M75"/>
    <property type="match status" value="1"/>
</dbReference>
<evidence type="ECO:0000313" key="6">
    <source>
        <dbReference type="Proteomes" id="UP000277179"/>
    </source>
</evidence>
<accession>A0A3M4PWE9</accession>
<reference evidence="5 6" key="1">
    <citation type="submission" date="2018-08" db="EMBL/GenBank/DDBJ databases">
        <title>Recombination of ecologically and evolutionarily significant loci maintains genetic cohesion in the Pseudomonas syringae species complex.</title>
        <authorList>
            <person name="Dillon M."/>
            <person name="Thakur S."/>
            <person name="Almeida R.N.D."/>
            <person name="Weir B.S."/>
            <person name="Guttman D.S."/>
        </authorList>
    </citation>
    <scope>NUCLEOTIDE SEQUENCE [LARGE SCALE GENOMIC DNA]</scope>
    <source>
        <strain evidence="5 6">ICMP 11288</strain>
    </source>
</reference>